<dbReference type="PANTHER" id="PTHR10357:SF216">
    <property type="entry name" value="MALTOOLIGOSYL TREHALOSE SYNTHASE-RELATED"/>
    <property type="match status" value="1"/>
</dbReference>
<dbReference type="InterPro" id="IPR012767">
    <property type="entry name" value="Trehalose_TreY"/>
</dbReference>
<organism evidence="3 4">
    <name type="scientific">Cellvibrio fibrivorans</name>
    <dbReference type="NCBI Taxonomy" id="126350"/>
    <lineage>
        <taxon>Bacteria</taxon>
        <taxon>Pseudomonadati</taxon>
        <taxon>Pseudomonadota</taxon>
        <taxon>Gammaproteobacteria</taxon>
        <taxon>Cellvibrionales</taxon>
        <taxon>Cellvibrionaceae</taxon>
        <taxon>Cellvibrio</taxon>
    </lineage>
</organism>
<gene>
    <name evidence="3" type="ORF">J2X05_001461</name>
</gene>
<dbReference type="InterPro" id="IPR017853">
    <property type="entry name" value="GH"/>
</dbReference>
<dbReference type="PANTHER" id="PTHR10357">
    <property type="entry name" value="ALPHA-AMYLASE FAMILY MEMBER"/>
    <property type="match status" value="1"/>
</dbReference>
<dbReference type="NCBIfam" id="TIGR02401">
    <property type="entry name" value="trehalose_TreY"/>
    <property type="match status" value="1"/>
</dbReference>
<dbReference type="Proteomes" id="UP001253595">
    <property type="component" value="Unassembled WGS sequence"/>
</dbReference>
<evidence type="ECO:0000313" key="4">
    <source>
        <dbReference type="Proteomes" id="UP001253595"/>
    </source>
</evidence>
<dbReference type="GO" id="GO:0047470">
    <property type="term" value="F:(1,4)-alpha-D-glucan 1-alpha-D-glucosylmutase activity"/>
    <property type="evidence" value="ECO:0007669"/>
    <property type="project" value="UniProtKB-EC"/>
</dbReference>
<dbReference type="EC" id="5.4.99.15" evidence="3"/>
<dbReference type="NCBIfam" id="NF011086">
    <property type="entry name" value="PRK14511.1-3"/>
    <property type="match status" value="1"/>
</dbReference>
<feature type="domain" description="Glycosyl hydrolase family 13 catalytic" evidence="2">
    <location>
        <begin position="5"/>
        <end position="535"/>
    </location>
</feature>
<comment type="caution">
    <text evidence="3">The sequence shown here is derived from an EMBL/GenBank/DDBJ whole genome shotgun (WGS) entry which is preliminary data.</text>
</comment>
<evidence type="ECO:0000313" key="3">
    <source>
        <dbReference type="EMBL" id="MDR7089455.1"/>
    </source>
</evidence>
<dbReference type="SMART" id="SM00642">
    <property type="entry name" value="Aamy"/>
    <property type="match status" value="1"/>
</dbReference>
<protein>
    <submittedName>
        <fullName evidence="3">(1-&gt;4)-alpha-D-glucan 1-alpha-D-glucosylmutase</fullName>
        <ecNumber evidence="3">5.4.99.15</ecNumber>
    </submittedName>
</protein>
<reference evidence="3 4" key="1">
    <citation type="submission" date="2023-07" db="EMBL/GenBank/DDBJ databases">
        <title>Sorghum-associated microbial communities from plants grown in Nebraska, USA.</title>
        <authorList>
            <person name="Schachtman D."/>
        </authorList>
    </citation>
    <scope>NUCLEOTIDE SEQUENCE [LARGE SCALE GENOMIC DNA]</scope>
    <source>
        <strain evidence="3 4">BE190</strain>
    </source>
</reference>
<dbReference type="Pfam" id="PF00128">
    <property type="entry name" value="Alpha-amylase"/>
    <property type="match status" value="1"/>
</dbReference>
<keyword evidence="4" id="KW-1185">Reference proteome</keyword>
<accession>A0ABU1UWB6</accession>
<dbReference type="SUPFAM" id="SSF51445">
    <property type="entry name" value="(Trans)glycosidases"/>
    <property type="match status" value="1"/>
</dbReference>
<proteinExistence type="predicted"/>
<dbReference type="EMBL" id="JAVDVX010000002">
    <property type="protein sequence ID" value="MDR7089455.1"/>
    <property type="molecule type" value="Genomic_DNA"/>
</dbReference>
<feature type="region of interest" description="Disordered" evidence="1">
    <location>
        <begin position="958"/>
        <end position="978"/>
    </location>
</feature>
<evidence type="ECO:0000256" key="1">
    <source>
        <dbReference type="SAM" id="MobiDB-lite"/>
    </source>
</evidence>
<sequence length="978" mass="109965">MPDVRATVRLQFHRDFTFDDAIPLVAYFSELGISHIYSSPILKARAGSQHGYDVVDPTQVNPELGGEEALERLVAELRRYDMGLIVDIVSNHMAVGKDDNPWWLDALKWGAKSRYAKFFDIQWNSPDPALKGQLLVPFLRTNYGDVLAAGEITVHFNEDTGEFYARHFDHYFPLSPASYSHILYNSPDPVLQAFAQPFAALETSADGWQAAPTLHQQLRETARQPEQRASIAAVLALYRITPNNAETSDQPEPAITDSDGTQSTDNLDRLHHLLELQYYRLASWRTAADDINWRRFFDVNELGGLRVERQQVFEAIHARIFELIERGIIDGLRIDHVDGLANPRAYCRKLRRRLDRLVLERPTELKKGHLPLYAEKILADGEQLARDWMLDGTTGYEFMNQVSLLQHDPKGAFQLYDLWSRVSGRAGTFEEEVKEARRLVLSSNLAGDVETVAQGLLSIARLDIRTRDLTLSALRRALIELVVHFPVYRTYVTVCGRTASDQIEFFNRALAGAKTTLAEADWPLLEHLDRWLGGEPLHELPPGATRDLRRKVLARFQQLTSPAAAKAVEDTACYRSAVLLSRNDVGFDPQHFSAPPAQFHARNGERARSFPHNLLTTATHDHKRGEDTRARLAVISERSVWFSEKVANWQTAARSLRTELPDGIAPSPGDELILYQTLLGCWPPQLEADDEAAMEAFLTRVLRWQEKALREAKLRSHWSAPNAEYEAACTRFVTDLLTSVDRVELCEDICAAAHTIAPAGVLNSLSQTLLRMTCPGVPDLYQGTEFWDFSLVDPDNRQPVDFFCRRTALAQVERTAPADLVQHWPDGRLKQWLISRTLSTRKQYPALFSAGDYQALTVEGEQADHVLAFTREHKDNCLLVVIPRLTTSLLDDTGLPLIPAAAWGDTQVLLPSQLSGRIFTHSLLSNARCQAPSGRLPVAQLLDGFPVHLSIARSTTSLQPNQSTFKTPTPGELHDECS</sequence>
<keyword evidence="3" id="KW-0413">Isomerase</keyword>
<feature type="compositionally biased region" description="Polar residues" evidence="1">
    <location>
        <begin position="958"/>
        <end position="967"/>
    </location>
</feature>
<evidence type="ECO:0000259" key="2">
    <source>
        <dbReference type="SMART" id="SM00642"/>
    </source>
</evidence>
<dbReference type="CDD" id="cd11336">
    <property type="entry name" value="AmyAc_MTSase"/>
    <property type="match status" value="1"/>
</dbReference>
<dbReference type="InterPro" id="IPR006047">
    <property type="entry name" value="GH13_cat_dom"/>
</dbReference>
<dbReference type="RefSeq" id="WP_310070601.1">
    <property type="nucleotide sequence ID" value="NZ_JAVDVX010000002.1"/>
</dbReference>
<dbReference type="Gene3D" id="3.20.20.80">
    <property type="entry name" value="Glycosidases"/>
    <property type="match status" value="3"/>
</dbReference>
<name>A0ABU1UWB6_9GAMM</name>